<dbReference type="OrthoDB" id="9803628at2"/>
<dbReference type="PROSITE" id="PS00061">
    <property type="entry name" value="ADH_SHORT"/>
    <property type="match status" value="1"/>
</dbReference>
<dbReference type="Gene3D" id="3.40.50.720">
    <property type="entry name" value="NAD(P)-binding Rossmann-like Domain"/>
    <property type="match status" value="1"/>
</dbReference>
<dbReference type="GO" id="GO:0032787">
    <property type="term" value="P:monocarboxylic acid metabolic process"/>
    <property type="evidence" value="ECO:0007669"/>
    <property type="project" value="UniProtKB-ARBA"/>
</dbReference>
<sequence length="239" mass="25980">MKKSFLITGATRGIGLAIATHLNELGYQAIGIARNEPNFKFPGVLYLADLSDADKTISIFSTIKQKHSIDGIVNNIGIAKPQLIEDINLNDFNTVIDINLRPALQAMKFFIPNMKEKNWGRVINIASRAMLGKVGRSSYSAAKAALVGLTRTWALELAKDGITVNAIAPGPINTEQFFFDHPKGSEQEKRVMSTIPMGRMGEPDEIAYSVAFFLDKRAGFITGQTLFVDGGGSIGLMGM</sequence>
<dbReference type="PANTHER" id="PTHR42879:SF2">
    <property type="entry name" value="3-OXOACYL-[ACYL-CARRIER-PROTEIN] REDUCTASE FABG"/>
    <property type="match status" value="1"/>
</dbReference>
<organism evidence="3 4">
    <name type="scientific">Aquicella lusitana</name>
    <dbReference type="NCBI Taxonomy" id="254246"/>
    <lineage>
        <taxon>Bacteria</taxon>
        <taxon>Pseudomonadati</taxon>
        <taxon>Pseudomonadota</taxon>
        <taxon>Gammaproteobacteria</taxon>
        <taxon>Legionellales</taxon>
        <taxon>Coxiellaceae</taxon>
        <taxon>Aquicella</taxon>
    </lineage>
</organism>
<dbReference type="InterPro" id="IPR020904">
    <property type="entry name" value="Sc_DH/Rdtase_CS"/>
</dbReference>
<evidence type="ECO:0000256" key="2">
    <source>
        <dbReference type="ARBA" id="ARBA00023002"/>
    </source>
</evidence>
<dbReference type="InterPro" id="IPR002347">
    <property type="entry name" value="SDR_fam"/>
</dbReference>
<evidence type="ECO:0000313" key="4">
    <source>
        <dbReference type="Proteomes" id="UP000254720"/>
    </source>
</evidence>
<dbReference type="AlphaFoldDB" id="A0A370GI03"/>
<keyword evidence="4" id="KW-1185">Reference proteome</keyword>
<evidence type="ECO:0000256" key="1">
    <source>
        <dbReference type="ARBA" id="ARBA00006484"/>
    </source>
</evidence>
<dbReference type="NCBIfam" id="NF005753">
    <property type="entry name" value="PRK07577.1"/>
    <property type="match status" value="1"/>
</dbReference>
<comment type="similarity">
    <text evidence="1">Belongs to the short-chain dehydrogenases/reductases (SDR) family.</text>
</comment>
<reference evidence="3 4" key="1">
    <citation type="submission" date="2018-07" db="EMBL/GenBank/DDBJ databases">
        <title>Genomic Encyclopedia of Type Strains, Phase IV (KMG-IV): sequencing the most valuable type-strain genomes for metagenomic binning, comparative biology and taxonomic classification.</title>
        <authorList>
            <person name="Goeker M."/>
        </authorList>
    </citation>
    <scope>NUCLEOTIDE SEQUENCE [LARGE SCALE GENOMIC DNA]</scope>
    <source>
        <strain evidence="3 4">DSM 16500</strain>
    </source>
</reference>
<comment type="caution">
    <text evidence="3">The sequence shown here is derived from an EMBL/GenBank/DDBJ whole genome shotgun (WGS) entry which is preliminary data.</text>
</comment>
<dbReference type="InterPro" id="IPR050259">
    <property type="entry name" value="SDR"/>
</dbReference>
<gene>
    <name evidence="3" type="ORF">C8D86_11194</name>
</gene>
<dbReference type="CDD" id="cd05233">
    <property type="entry name" value="SDR_c"/>
    <property type="match status" value="1"/>
</dbReference>
<evidence type="ECO:0000313" key="3">
    <source>
        <dbReference type="EMBL" id="RDI43438.1"/>
    </source>
</evidence>
<dbReference type="InterPro" id="IPR036291">
    <property type="entry name" value="NAD(P)-bd_dom_sf"/>
</dbReference>
<dbReference type="SUPFAM" id="SSF51735">
    <property type="entry name" value="NAD(P)-binding Rossmann-fold domains"/>
    <property type="match status" value="1"/>
</dbReference>
<accession>A0A370GI03</accession>
<keyword evidence="2" id="KW-0560">Oxidoreductase</keyword>
<dbReference type="PRINTS" id="PR00081">
    <property type="entry name" value="GDHRDH"/>
</dbReference>
<name>A0A370GI03_9COXI</name>
<dbReference type="EMBL" id="QQAX01000011">
    <property type="protein sequence ID" value="RDI43438.1"/>
    <property type="molecule type" value="Genomic_DNA"/>
</dbReference>
<protein>
    <submittedName>
        <fullName evidence="3">NAD(P)-dependent dehydrogenase (Short-subunit alcohol dehydrogenase family)</fullName>
    </submittedName>
</protein>
<proteinExistence type="inferred from homology"/>
<dbReference type="PRINTS" id="PR00080">
    <property type="entry name" value="SDRFAMILY"/>
</dbReference>
<dbReference type="FunFam" id="3.40.50.720:FF:000173">
    <property type="entry name" value="3-oxoacyl-[acyl-carrier protein] reductase"/>
    <property type="match status" value="1"/>
</dbReference>
<dbReference type="GO" id="GO:0016491">
    <property type="term" value="F:oxidoreductase activity"/>
    <property type="evidence" value="ECO:0007669"/>
    <property type="project" value="UniProtKB-KW"/>
</dbReference>
<dbReference type="PANTHER" id="PTHR42879">
    <property type="entry name" value="3-OXOACYL-(ACYL-CARRIER-PROTEIN) REDUCTASE"/>
    <property type="match status" value="1"/>
</dbReference>
<dbReference type="RefSeq" id="WP_114834472.1">
    <property type="nucleotide sequence ID" value="NZ_LR699114.1"/>
</dbReference>
<dbReference type="Pfam" id="PF13561">
    <property type="entry name" value="adh_short_C2"/>
    <property type="match status" value="1"/>
</dbReference>
<dbReference type="Proteomes" id="UP000254720">
    <property type="component" value="Unassembled WGS sequence"/>
</dbReference>